<dbReference type="InterPro" id="IPR010417">
    <property type="entry name" value="Embryo-specific_ATS3"/>
</dbReference>
<reference evidence="2 3" key="1">
    <citation type="journal article" date="2022" name="Nat. Genet.">
        <title>Improved pea reference genome and pan-genome highlight genomic features and evolutionary characteristics.</title>
        <authorList>
            <person name="Yang T."/>
            <person name="Liu R."/>
            <person name="Luo Y."/>
            <person name="Hu S."/>
            <person name="Wang D."/>
            <person name="Wang C."/>
            <person name="Pandey M.K."/>
            <person name="Ge S."/>
            <person name="Xu Q."/>
            <person name="Li N."/>
            <person name="Li G."/>
            <person name="Huang Y."/>
            <person name="Saxena R.K."/>
            <person name="Ji Y."/>
            <person name="Li M."/>
            <person name="Yan X."/>
            <person name="He Y."/>
            <person name="Liu Y."/>
            <person name="Wang X."/>
            <person name="Xiang C."/>
            <person name="Varshney R.K."/>
            <person name="Ding H."/>
            <person name="Gao S."/>
            <person name="Zong X."/>
        </authorList>
    </citation>
    <scope>NUCLEOTIDE SEQUENCE [LARGE SCALE GENOMIC DNA]</scope>
    <source>
        <strain evidence="2 3">cv. Zhongwan 6</strain>
    </source>
</reference>
<feature type="signal peptide" evidence="1">
    <location>
        <begin position="1"/>
        <end position="19"/>
    </location>
</feature>
<comment type="caution">
    <text evidence="2">The sequence shown here is derived from an EMBL/GenBank/DDBJ whole genome shotgun (WGS) entry which is preliminary data.</text>
</comment>
<feature type="chain" id="PRO_5038963554" evidence="1">
    <location>
        <begin position="20"/>
        <end position="168"/>
    </location>
</feature>
<evidence type="ECO:0000313" key="3">
    <source>
        <dbReference type="Proteomes" id="UP001058974"/>
    </source>
</evidence>
<dbReference type="AlphaFoldDB" id="A0A9D4ZSE6"/>
<organism evidence="2 3">
    <name type="scientific">Pisum sativum</name>
    <name type="common">Garden pea</name>
    <name type="synonym">Lathyrus oleraceus</name>
    <dbReference type="NCBI Taxonomy" id="3888"/>
    <lineage>
        <taxon>Eukaryota</taxon>
        <taxon>Viridiplantae</taxon>
        <taxon>Streptophyta</taxon>
        <taxon>Embryophyta</taxon>
        <taxon>Tracheophyta</taxon>
        <taxon>Spermatophyta</taxon>
        <taxon>Magnoliopsida</taxon>
        <taxon>eudicotyledons</taxon>
        <taxon>Gunneridae</taxon>
        <taxon>Pentapetalae</taxon>
        <taxon>rosids</taxon>
        <taxon>fabids</taxon>
        <taxon>Fabales</taxon>
        <taxon>Fabaceae</taxon>
        <taxon>Papilionoideae</taxon>
        <taxon>50 kb inversion clade</taxon>
        <taxon>NPAAA clade</taxon>
        <taxon>Hologalegina</taxon>
        <taxon>IRL clade</taxon>
        <taxon>Fabeae</taxon>
        <taxon>Lathyrus</taxon>
    </lineage>
</organism>
<dbReference type="InterPro" id="IPR036392">
    <property type="entry name" value="PLAT/LH2_dom_sf"/>
</dbReference>
<accession>A0A9D4ZSE6</accession>
<dbReference type="EMBL" id="JAMSHJ010000007">
    <property type="protein sequence ID" value="KAI5383602.1"/>
    <property type="molecule type" value="Genomic_DNA"/>
</dbReference>
<dbReference type="PANTHER" id="PTHR31718">
    <property type="entry name" value="PLAT DOMAIN-CONTAINING PROTEIN"/>
    <property type="match status" value="1"/>
</dbReference>
<keyword evidence="3" id="KW-1185">Reference proteome</keyword>
<evidence type="ECO:0000256" key="1">
    <source>
        <dbReference type="SAM" id="SignalP"/>
    </source>
</evidence>
<proteinExistence type="predicted"/>
<dbReference type="Gramene" id="Psat07G0082900-T1">
    <property type="protein sequence ID" value="KAI5383602.1"/>
    <property type="gene ID" value="KIW84_070829"/>
</dbReference>
<evidence type="ECO:0000313" key="2">
    <source>
        <dbReference type="EMBL" id="KAI5383602.1"/>
    </source>
</evidence>
<gene>
    <name evidence="2" type="ORF">KIW84_070829</name>
</gene>
<dbReference type="PANTHER" id="PTHR31718:SF31">
    <property type="entry name" value="OS01G0172800 PROTEIN"/>
    <property type="match status" value="1"/>
</dbReference>
<dbReference type="SUPFAM" id="SSF49723">
    <property type="entry name" value="Lipase/lipooxygenase domain (PLAT/LH2 domain)"/>
    <property type="match status" value="1"/>
</dbReference>
<name>A0A9D4ZSE6_PEA</name>
<sequence length="168" mass="19056">MKSLTLILTFSIIVAYSHATSTLVTLLQSQLNQYSTLNLTQQQINETKLMEMGMCSYRITIKTSCNSPKYTKDTIGILFGDAYGKEITALKVYPESEMFERCKTLIYEVLGHCIGKICKLYVARVGLDGWMPETIIVYDHNDPPISVNYNYFIPEGIRQGSDYCGHQI</sequence>
<dbReference type="OrthoDB" id="817978at2759"/>
<protein>
    <submittedName>
        <fullName evidence="2">Uncharacterized protein</fullName>
    </submittedName>
</protein>
<dbReference type="Pfam" id="PF06232">
    <property type="entry name" value="ATS3"/>
    <property type="match status" value="1"/>
</dbReference>
<dbReference type="Proteomes" id="UP001058974">
    <property type="component" value="Chromosome 7"/>
</dbReference>
<keyword evidence="1" id="KW-0732">Signal</keyword>